<dbReference type="OrthoDB" id="9807426at2"/>
<sequence>MPFPTTDLSRLIHPRSIALVGASDRASSIGERTLTNLVTHSQFAGDVYLVNPGKTEIRGLRCWPDVASLPDTPDVAVVVVPASGVLEVLEQCAARGVRFAIVLSSGFGEAGADGERAQERMQAIARQSGMRVYGPNCPGLTNVNARLGLTFSPSFRHDLVKGPIGLATQGGGLGRNVMQAMERGIGIGLWASTGNEVDLQVADFIHYMADAPDIKVIATLLEGIKDGARFAAAVQRAAANGKPVVALKVGRSEYGRRAAQSHTASLTGSAEVNSAVFRQLGVIEVHDIDELVDTAWLLSRAMPDGRDALAIYCSSGGTSALTADAVGAEGLTLATFAPDTTETLRASLPDYAAIGNPVDTTAVVLSDATVVEKTLGAVASDPNVGLVVVPITLDYGETTTRMARNIVNAQRATATPIVPIWMSDRLGEGYRVLVEHGFAPPRSVNKAVAAIRRWTDYGAWRGRHVGPQPLRLPTVVSSAGDTAMATRALAEADAKRRLREAGIALLPCEVAASADEAVRIAAAIGYPVVAKIASADIVHKSDIGGVRVGLADAGAVQHAWHAIVAAAREHRPDAAIDGVLIEKMAPAGGMELMIGVTRDPVFGHMLTFGLGGIHVEVLRDVSRRMLPLGPGDAAAMISEVRAYPLLAGTRGRAPADLSALQALLEQVSAFVCANAGWIEEMDLNPVWVDVVAQAGGRGGAMPLDAVIVARESPGQSA</sequence>
<comment type="similarity">
    <text evidence="1">In the N-terminal section; belongs to the acetate CoA ligase alpha subunit family.</text>
</comment>
<dbReference type="Pfam" id="PF13607">
    <property type="entry name" value="Succ_CoA_lig"/>
    <property type="match status" value="1"/>
</dbReference>
<dbReference type="PANTHER" id="PTHR42793:SF4">
    <property type="entry name" value="BLL6376 PROTEIN"/>
    <property type="match status" value="1"/>
</dbReference>
<dbReference type="SUPFAM" id="SSF56059">
    <property type="entry name" value="Glutathione synthetase ATP-binding domain-like"/>
    <property type="match status" value="1"/>
</dbReference>
<dbReference type="FunFam" id="3.30.1490.20:FF:000020">
    <property type="entry name" value="Protein lysine acetyltransferase"/>
    <property type="match status" value="1"/>
</dbReference>
<dbReference type="Gene3D" id="3.40.50.261">
    <property type="entry name" value="Succinyl-CoA synthetase domains"/>
    <property type="match status" value="2"/>
</dbReference>
<gene>
    <name evidence="4" type="ORF">L602_001000000650</name>
</gene>
<dbReference type="GO" id="GO:0043758">
    <property type="term" value="F:acetate-CoA ligase (ADP-forming) activity"/>
    <property type="evidence" value="ECO:0007669"/>
    <property type="project" value="InterPro"/>
</dbReference>
<dbReference type="SUPFAM" id="SSF52210">
    <property type="entry name" value="Succinyl-CoA synthetase domains"/>
    <property type="match status" value="2"/>
</dbReference>
<dbReference type="Pfam" id="PF13549">
    <property type="entry name" value="ATP-grasp_5"/>
    <property type="match status" value="1"/>
</dbReference>
<comment type="caution">
    <text evidence="4">The sequence shown here is derived from an EMBL/GenBank/DDBJ whole genome shotgun (WGS) entry which is preliminary data.</text>
</comment>
<proteinExistence type="inferred from homology"/>
<dbReference type="Proteomes" id="UP000318141">
    <property type="component" value="Unassembled WGS sequence"/>
</dbReference>
<organism evidence="4 5">
    <name type="scientific">Cupriavidus gilardii J11</name>
    <dbReference type="NCBI Taxonomy" id="936133"/>
    <lineage>
        <taxon>Bacteria</taxon>
        <taxon>Pseudomonadati</taxon>
        <taxon>Pseudomonadota</taxon>
        <taxon>Betaproteobacteria</taxon>
        <taxon>Burkholderiales</taxon>
        <taxon>Burkholderiaceae</taxon>
        <taxon>Cupriavidus</taxon>
    </lineage>
</organism>
<reference evidence="4 5" key="1">
    <citation type="submission" date="2019-07" db="EMBL/GenBank/DDBJ databases">
        <title>Genome sequencing of lignin-degrading bacterial isolates.</title>
        <authorList>
            <person name="Gladden J."/>
        </authorList>
    </citation>
    <scope>NUCLEOTIDE SEQUENCE [LARGE SCALE GENOMIC DNA]</scope>
    <source>
        <strain evidence="4 5">J11</strain>
    </source>
</reference>
<dbReference type="Gene3D" id="3.30.1490.20">
    <property type="entry name" value="ATP-grasp fold, A domain"/>
    <property type="match status" value="1"/>
</dbReference>
<dbReference type="InterPro" id="IPR011761">
    <property type="entry name" value="ATP-grasp"/>
</dbReference>
<evidence type="ECO:0000256" key="2">
    <source>
        <dbReference type="PROSITE-ProRule" id="PRU00409"/>
    </source>
</evidence>
<keyword evidence="5" id="KW-1185">Reference proteome</keyword>
<dbReference type="PANTHER" id="PTHR42793">
    <property type="entry name" value="COA BINDING DOMAIN CONTAINING PROTEIN"/>
    <property type="match status" value="1"/>
</dbReference>
<evidence type="ECO:0000313" key="4">
    <source>
        <dbReference type="EMBL" id="TWG88866.1"/>
    </source>
</evidence>
<dbReference type="InterPro" id="IPR016102">
    <property type="entry name" value="Succinyl-CoA_synth-like"/>
</dbReference>
<dbReference type="GO" id="GO:0005524">
    <property type="term" value="F:ATP binding"/>
    <property type="evidence" value="ECO:0007669"/>
    <property type="project" value="UniProtKB-UniRule"/>
</dbReference>
<accession>A0A562BUC4</accession>
<dbReference type="InterPro" id="IPR043938">
    <property type="entry name" value="Ligase_CoA_dom"/>
</dbReference>
<dbReference type="GO" id="GO:0046872">
    <property type="term" value="F:metal ion binding"/>
    <property type="evidence" value="ECO:0007669"/>
    <property type="project" value="InterPro"/>
</dbReference>
<evidence type="ECO:0000256" key="1">
    <source>
        <dbReference type="ARBA" id="ARBA00060888"/>
    </source>
</evidence>
<dbReference type="Gene3D" id="3.30.470.20">
    <property type="entry name" value="ATP-grasp fold, B domain"/>
    <property type="match status" value="1"/>
</dbReference>
<evidence type="ECO:0000259" key="3">
    <source>
        <dbReference type="PROSITE" id="PS50975"/>
    </source>
</evidence>
<dbReference type="SMART" id="SM00881">
    <property type="entry name" value="CoA_binding"/>
    <property type="match status" value="1"/>
</dbReference>
<dbReference type="SUPFAM" id="SSF51735">
    <property type="entry name" value="NAD(P)-binding Rossmann-fold domains"/>
    <property type="match status" value="1"/>
</dbReference>
<keyword evidence="2" id="KW-0067">ATP-binding</keyword>
<protein>
    <submittedName>
        <fullName evidence="4">Acyl-CoA synthetase (NDP forming)</fullName>
    </submittedName>
</protein>
<dbReference type="PROSITE" id="PS50975">
    <property type="entry name" value="ATP_GRASP"/>
    <property type="match status" value="1"/>
</dbReference>
<dbReference type="Pfam" id="PF19045">
    <property type="entry name" value="Ligase_CoA_2"/>
    <property type="match status" value="1"/>
</dbReference>
<dbReference type="InterPro" id="IPR003781">
    <property type="entry name" value="CoA-bd"/>
</dbReference>
<feature type="domain" description="ATP-grasp" evidence="3">
    <location>
        <begin position="495"/>
        <end position="531"/>
    </location>
</feature>
<dbReference type="Gene3D" id="3.40.50.720">
    <property type="entry name" value="NAD(P)-binding Rossmann-like Domain"/>
    <property type="match status" value="1"/>
</dbReference>
<dbReference type="AlphaFoldDB" id="A0A562BUC4"/>
<dbReference type="InterPro" id="IPR032875">
    <property type="entry name" value="Succ_CoA_lig_flav_dom"/>
</dbReference>
<dbReference type="InterPro" id="IPR036291">
    <property type="entry name" value="NAD(P)-bd_dom_sf"/>
</dbReference>
<name>A0A562BUC4_9BURK</name>
<dbReference type="EMBL" id="VLJN01000002">
    <property type="protein sequence ID" value="TWG88866.1"/>
    <property type="molecule type" value="Genomic_DNA"/>
</dbReference>
<dbReference type="Pfam" id="PF13380">
    <property type="entry name" value="CoA_binding_2"/>
    <property type="match status" value="1"/>
</dbReference>
<evidence type="ECO:0000313" key="5">
    <source>
        <dbReference type="Proteomes" id="UP000318141"/>
    </source>
</evidence>
<keyword evidence="2" id="KW-0547">Nucleotide-binding</keyword>
<dbReference type="InterPro" id="IPR013815">
    <property type="entry name" value="ATP_grasp_subdomain_1"/>
</dbReference>